<dbReference type="Pfam" id="PF01408">
    <property type="entry name" value="GFO_IDH_MocA"/>
    <property type="match status" value="1"/>
</dbReference>
<evidence type="ECO:0000313" key="3">
    <source>
        <dbReference type="Proteomes" id="UP000284476"/>
    </source>
</evidence>
<evidence type="ECO:0000259" key="1">
    <source>
        <dbReference type="Pfam" id="PF01408"/>
    </source>
</evidence>
<dbReference type="EMBL" id="SAUZ01000004">
    <property type="protein sequence ID" value="RWR23134.1"/>
    <property type="molecule type" value="Genomic_DNA"/>
</dbReference>
<gene>
    <name evidence="2" type="ORF">D2T30_05080</name>
</gene>
<reference evidence="2 3" key="1">
    <citation type="submission" date="2019-01" db="EMBL/GenBank/DDBJ databases">
        <title>Sinorhodobacter populi sp. nov. isolated from the symptomatic bark tissue of Populus euramericana canker.</title>
        <authorList>
            <person name="Xu G."/>
        </authorList>
    </citation>
    <scope>NUCLEOTIDE SEQUENCE [LARGE SCALE GENOMIC DNA]</scope>
    <source>
        <strain evidence="2 3">SK2B-1</strain>
    </source>
</reference>
<accession>A0A443JRJ4</accession>
<comment type="caution">
    <text evidence="2">The sequence shown here is derived from an EMBL/GenBank/DDBJ whole genome shotgun (WGS) entry which is preliminary data.</text>
</comment>
<protein>
    <recommendedName>
        <fullName evidence="1">Gfo/Idh/MocA-like oxidoreductase N-terminal domain-containing protein</fullName>
    </recommendedName>
</protein>
<dbReference type="GO" id="GO:0000166">
    <property type="term" value="F:nucleotide binding"/>
    <property type="evidence" value="ECO:0007669"/>
    <property type="project" value="InterPro"/>
</dbReference>
<name>A0A443JRJ4_9RHOB</name>
<dbReference type="SUPFAM" id="SSF51735">
    <property type="entry name" value="NAD(P)-binding Rossmann-fold domains"/>
    <property type="match status" value="1"/>
</dbReference>
<evidence type="ECO:0000313" key="2">
    <source>
        <dbReference type="EMBL" id="RWR23134.1"/>
    </source>
</evidence>
<reference evidence="2 3" key="2">
    <citation type="submission" date="2019-01" db="EMBL/GenBank/DDBJ databases">
        <authorList>
            <person name="Li Y."/>
        </authorList>
    </citation>
    <scope>NUCLEOTIDE SEQUENCE [LARGE SCALE GENOMIC DNA]</scope>
    <source>
        <strain evidence="2 3">SK2B-1</strain>
    </source>
</reference>
<proteinExistence type="predicted"/>
<dbReference type="AlphaFoldDB" id="A0A443JRJ4"/>
<organism evidence="2 3">
    <name type="scientific">Paenirhodobacter populi</name>
    <dbReference type="NCBI Taxonomy" id="2306993"/>
    <lineage>
        <taxon>Bacteria</taxon>
        <taxon>Pseudomonadati</taxon>
        <taxon>Pseudomonadota</taxon>
        <taxon>Alphaproteobacteria</taxon>
        <taxon>Rhodobacterales</taxon>
        <taxon>Rhodobacter group</taxon>
        <taxon>Paenirhodobacter</taxon>
    </lineage>
</organism>
<feature type="domain" description="Gfo/Idh/MocA-like oxidoreductase N-terminal" evidence="1">
    <location>
        <begin position="28"/>
        <end position="75"/>
    </location>
</feature>
<dbReference type="InterPro" id="IPR036291">
    <property type="entry name" value="NAD(P)-bd_dom_sf"/>
</dbReference>
<sequence length="80" mass="8453">MCTFRLSRNLLTALRSGRSTRHLATVREQLAARLPGTAAYSSVDALVSDPSVDAVLVASPSALHARHALACLGHRPTCAD</sequence>
<dbReference type="Gene3D" id="3.40.50.720">
    <property type="entry name" value="NAD(P)-binding Rossmann-like Domain"/>
    <property type="match status" value="1"/>
</dbReference>
<dbReference type="Proteomes" id="UP000284476">
    <property type="component" value="Unassembled WGS sequence"/>
</dbReference>
<dbReference type="InterPro" id="IPR000683">
    <property type="entry name" value="Gfo/Idh/MocA-like_OxRdtase_N"/>
</dbReference>